<dbReference type="PROSITE" id="PS00108">
    <property type="entry name" value="PROTEIN_KINASE_ST"/>
    <property type="match status" value="1"/>
</dbReference>
<evidence type="ECO:0000256" key="8">
    <source>
        <dbReference type="ARBA" id="ARBA00038999"/>
    </source>
</evidence>
<gene>
    <name evidence="15" type="ORF">M6B38_273715</name>
</gene>
<keyword evidence="6 12" id="KW-0067">ATP-binding</keyword>
<accession>A0AAX6I5H6</accession>
<dbReference type="GO" id="GO:0004674">
    <property type="term" value="F:protein serine/threonine kinase activity"/>
    <property type="evidence" value="ECO:0007669"/>
    <property type="project" value="UniProtKB-KW"/>
</dbReference>
<evidence type="ECO:0000313" key="16">
    <source>
        <dbReference type="Proteomes" id="UP001140949"/>
    </source>
</evidence>
<dbReference type="EC" id="2.7.12.2" evidence="8"/>
<dbReference type="GO" id="GO:0005737">
    <property type="term" value="C:cytoplasm"/>
    <property type="evidence" value="ECO:0007669"/>
    <property type="project" value="TreeGrafter"/>
</dbReference>
<dbReference type="PROSITE" id="PS50011">
    <property type="entry name" value="PROTEIN_KINASE_DOM"/>
    <property type="match status" value="1"/>
</dbReference>
<dbReference type="Pfam" id="PF00069">
    <property type="entry name" value="Pkinase"/>
    <property type="match status" value="1"/>
</dbReference>
<keyword evidence="5 15" id="KW-0418">Kinase</keyword>
<evidence type="ECO:0000256" key="2">
    <source>
        <dbReference type="ARBA" id="ARBA00022553"/>
    </source>
</evidence>
<evidence type="ECO:0000313" key="15">
    <source>
        <dbReference type="EMBL" id="KAJ6848318.1"/>
    </source>
</evidence>
<evidence type="ECO:0000256" key="13">
    <source>
        <dbReference type="RuleBase" id="RU000304"/>
    </source>
</evidence>
<dbReference type="SMART" id="SM00220">
    <property type="entry name" value="S_TKc"/>
    <property type="match status" value="1"/>
</dbReference>
<keyword evidence="4 12" id="KW-0547">Nucleotide-binding</keyword>
<dbReference type="EMBL" id="JANAVB010004600">
    <property type="protein sequence ID" value="KAJ6848318.1"/>
    <property type="molecule type" value="Genomic_DNA"/>
</dbReference>
<name>A0AAX6I5H6_IRIPA</name>
<dbReference type="InterPro" id="IPR011009">
    <property type="entry name" value="Kinase-like_dom_sf"/>
</dbReference>
<dbReference type="GO" id="GO:0051707">
    <property type="term" value="P:response to other organism"/>
    <property type="evidence" value="ECO:0007669"/>
    <property type="project" value="UniProtKB-ARBA"/>
</dbReference>
<dbReference type="PANTHER" id="PTHR24361">
    <property type="entry name" value="MITOGEN-ACTIVATED KINASE KINASE KINASE"/>
    <property type="match status" value="1"/>
</dbReference>
<dbReference type="InterPro" id="IPR000719">
    <property type="entry name" value="Prot_kinase_dom"/>
</dbReference>
<dbReference type="SUPFAM" id="SSF56112">
    <property type="entry name" value="Protein kinase-like (PK-like)"/>
    <property type="match status" value="1"/>
</dbReference>
<evidence type="ECO:0000259" key="14">
    <source>
        <dbReference type="PROSITE" id="PS50011"/>
    </source>
</evidence>
<comment type="caution">
    <text evidence="15">The sequence shown here is derived from an EMBL/GenBank/DDBJ whole genome shotgun (WGS) entry which is preliminary data.</text>
</comment>
<evidence type="ECO:0000256" key="11">
    <source>
        <dbReference type="ARBA" id="ARBA00051693"/>
    </source>
</evidence>
<sequence>MALVRERRLNLTLQLPTQDPVPSAAAASSAADCRFRFSLPPLPPVSSGSDAFRLSDLEKLKVLGHGNGGTVYKVRHRRSSAVYALKVLHSAPSPSSRREIDIHRSLDSPSVVRCHASLTTPAGDPALLLEHMDSGSLGDLVRRAPLPEPALAHICGQVLRGLHYLHSQKVVHRDIKPSNLLVGSGGQIKIADFGVSKLLRRSLDACVSYVGTCAYMSPERFDPEAYGGNYDPYAADVWSLGLTVLELFVGRFPLVPEGERPDWAALMCAICFGEPPAMPEGASEELRDFVGCCLQKEAGKRWSVGQLASHPFVARSDRAESERMFRDLLTDGPARPESS</sequence>
<dbReference type="GO" id="GO:0005524">
    <property type="term" value="F:ATP binding"/>
    <property type="evidence" value="ECO:0007669"/>
    <property type="project" value="UniProtKB-UniRule"/>
</dbReference>
<dbReference type="CDD" id="cd06623">
    <property type="entry name" value="PKc_MAPKK_plant_like"/>
    <property type="match status" value="1"/>
</dbReference>
<keyword evidence="2" id="KW-0597">Phosphoprotein</keyword>
<protein>
    <recommendedName>
        <fullName evidence="8">mitogen-activated protein kinase kinase</fullName>
        <ecNumber evidence="8">2.7.12.2</ecNumber>
    </recommendedName>
</protein>
<evidence type="ECO:0000256" key="9">
    <source>
        <dbReference type="ARBA" id="ARBA00049014"/>
    </source>
</evidence>
<dbReference type="Gene3D" id="3.30.200.20">
    <property type="entry name" value="Phosphorylase Kinase, domain 1"/>
    <property type="match status" value="1"/>
</dbReference>
<organism evidence="15 16">
    <name type="scientific">Iris pallida</name>
    <name type="common">Sweet iris</name>
    <dbReference type="NCBI Taxonomy" id="29817"/>
    <lineage>
        <taxon>Eukaryota</taxon>
        <taxon>Viridiplantae</taxon>
        <taxon>Streptophyta</taxon>
        <taxon>Embryophyta</taxon>
        <taxon>Tracheophyta</taxon>
        <taxon>Spermatophyta</taxon>
        <taxon>Magnoliopsida</taxon>
        <taxon>Liliopsida</taxon>
        <taxon>Asparagales</taxon>
        <taxon>Iridaceae</taxon>
        <taxon>Iridoideae</taxon>
        <taxon>Irideae</taxon>
        <taxon>Iris</taxon>
    </lineage>
</organism>
<keyword evidence="16" id="KW-1185">Reference proteome</keyword>
<evidence type="ECO:0000256" key="3">
    <source>
        <dbReference type="ARBA" id="ARBA00022679"/>
    </source>
</evidence>
<comment type="catalytic activity">
    <reaction evidence="11">
        <text>L-tyrosyl-[protein] + ATP = O-phospho-L-tyrosyl-[protein] + ADP + H(+)</text>
        <dbReference type="Rhea" id="RHEA:10596"/>
        <dbReference type="Rhea" id="RHEA-COMP:10136"/>
        <dbReference type="Rhea" id="RHEA-COMP:20101"/>
        <dbReference type="ChEBI" id="CHEBI:15378"/>
        <dbReference type="ChEBI" id="CHEBI:30616"/>
        <dbReference type="ChEBI" id="CHEBI:46858"/>
        <dbReference type="ChEBI" id="CHEBI:61978"/>
        <dbReference type="ChEBI" id="CHEBI:456216"/>
        <dbReference type="EC" id="2.7.12.2"/>
    </reaction>
</comment>
<dbReference type="Proteomes" id="UP001140949">
    <property type="component" value="Unassembled WGS sequence"/>
</dbReference>
<dbReference type="Gene3D" id="1.10.510.10">
    <property type="entry name" value="Transferase(Phosphotransferase) domain 1"/>
    <property type="match status" value="1"/>
</dbReference>
<evidence type="ECO:0000256" key="12">
    <source>
        <dbReference type="PROSITE-ProRule" id="PRU10141"/>
    </source>
</evidence>
<comment type="catalytic activity">
    <reaction evidence="9">
        <text>L-seryl-[protein] + ATP = O-phospho-L-seryl-[protein] + ADP + H(+)</text>
        <dbReference type="Rhea" id="RHEA:17989"/>
        <dbReference type="Rhea" id="RHEA-COMP:9863"/>
        <dbReference type="Rhea" id="RHEA-COMP:11604"/>
        <dbReference type="ChEBI" id="CHEBI:15378"/>
        <dbReference type="ChEBI" id="CHEBI:29999"/>
        <dbReference type="ChEBI" id="CHEBI:30616"/>
        <dbReference type="ChEBI" id="CHEBI:83421"/>
        <dbReference type="ChEBI" id="CHEBI:456216"/>
        <dbReference type="EC" id="2.7.12.2"/>
    </reaction>
</comment>
<dbReference type="GO" id="GO:0004708">
    <property type="term" value="F:MAP kinase kinase activity"/>
    <property type="evidence" value="ECO:0007669"/>
    <property type="project" value="UniProtKB-EC"/>
</dbReference>
<evidence type="ECO:0000256" key="6">
    <source>
        <dbReference type="ARBA" id="ARBA00022840"/>
    </source>
</evidence>
<proteinExistence type="inferred from homology"/>
<keyword evidence="1 13" id="KW-0723">Serine/threonine-protein kinase</keyword>
<dbReference type="InterPro" id="IPR008271">
    <property type="entry name" value="Ser/Thr_kinase_AS"/>
</dbReference>
<dbReference type="InterPro" id="IPR017441">
    <property type="entry name" value="Protein_kinase_ATP_BS"/>
</dbReference>
<reference evidence="15" key="2">
    <citation type="submission" date="2023-04" db="EMBL/GenBank/DDBJ databases">
        <authorList>
            <person name="Bruccoleri R.E."/>
            <person name="Oakeley E.J."/>
            <person name="Faust A.-M."/>
            <person name="Dessus-Babus S."/>
            <person name="Altorfer M."/>
            <person name="Burckhardt D."/>
            <person name="Oertli M."/>
            <person name="Naumann U."/>
            <person name="Petersen F."/>
            <person name="Wong J."/>
        </authorList>
    </citation>
    <scope>NUCLEOTIDE SEQUENCE</scope>
    <source>
        <strain evidence="15">GSM-AAB239-AS_SAM_17_03QT</strain>
        <tissue evidence="15">Leaf</tissue>
    </source>
</reference>
<evidence type="ECO:0000256" key="5">
    <source>
        <dbReference type="ARBA" id="ARBA00022777"/>
    </source>
</evidence>
<comment type="catalytic activity">
    <reaction evidence="10">
        <text>L-threonyl-[protein] + ATP = O-phospho-L-threonyl-[protein] + ADP + H(+)</text>
        <dbReference type="Rhea" id="RHEA:46608"/>
        <dbReference type="Rhea" id="RHEA-COMP:11060"/>
        <dbReference type="Rhea" id="RHEA-COMP:11605"/>
        <dbReference type="ChEBI" id="CHEBI:15378"/>
        <dbReference type="ChEBI" id="CHEBI:30013"/>
        <dbReference type="ChEBI" id="CHEBI:30616"/>
        <dbReference type="ChEBI" id="CHEBI:61977"/>
        <dbReference type="ChEBI" id="CHEBI:456216"/>
        <dbReference type="EC" id="2.7.12.2"/>
    </reaction>
</comment>
<feature type="domain" description="Protein kinase" evidence="14">
    <location>
        <begin position="57"/>
        <end position="313"/>
    </location>
</feature>
<evidence type="ECO:0000256" key="10">
    <source>
        <dbReference type="ARBA" id="ARBA00049299"/>
    </source>
</evidence>
<dbReference type="AlphaFoldDB" id="A0AAX6I5H6"/>
<evidence type="ECO:0000256" key="1">
    <source>
        <dbReference type="ARBA" id="ARBA00022527"/>
    </source>
</evidence>
<dbReference type="FunFam" id="1.10.510.10:FF:000350">
    <property type="entry name" value="Mitogen-activated protein kinase 2"/>
    <property type="match status" value="1"/>
</dbReference>
<dbReference type="GO" id="GO:0006950">
    <property type="term" value="P:response to stress"/>
    <property type="evidence" value="ECO:0007669"/>
    <property type="project" value="UniProtKB-ARBA"/>
</dbReference>
<keyword evidence="3" id="KW-0808">Transferase</keyword>
<comment type="similarity">
    <text evidence="7">Belongs to the protein kinase superfamily. STE Ser/Thr protein kinase family. MAP kinase kinase subfamily.</text>
</comment>
<evidence type="ECO:0000256" key="4">
    <source>
        <dbReference type="ARBA" id="ARBA00022741"/>
    </source>
</evidence>
<reference evidence="15" key="1">
    <citation type="journal article" date="2023" name="GigaByte">
        <title>Genome assembly of the bearded iris, Iris pallida Lam.</title>
        <authorList>
            <person name="Bruccoleri R.E."/>
            <person name="Oakeley E.J."/>
            <person name="Faust A.M.E."/>
            <person name="Altorfer M."/>
            <person name="Dessus-Babus S."/>
            <person name="Burckhardt D."/>
            <person name="Oertli M."/>
            <person name="Naumann U."/>
            <person name="Petersen F."/>
            <person name="Wong J."/>
        </authorList>
    </citation>
    <scope>NUCLEOTIDE SEQUENCE</scope>
    <source>
        <strain evidence="15">GSM-AAB239-AS_SAM_17_03QT</strain>
    </source>
</reference>
<dbReference type="InterPro" id="IPR053235">
    <property type="entry name" value="Ser_Thr_kinase"/>
</dbReference>
<dbReference type="PANTHER" id="PTHR24361:SF769">
    <property type="entry name" value="MITOGEN-ACTIVATED PROTEIN KINASE KINASE 7-RELATED"/>
    <property type="match status" value="1"/>
</dbReference>
<dbReference type="PROSITE" id="PS00107">
    <property type="entry name" value="PROTEIN_KINASE_ATP"/>
    <property type="match status" value="1"/>
</dbReference>
<evidence type="ECO:0000256" key="7">
    <source>
        <dbReference type="ARBA" id="ARBA00038035"/>
    </source>
</evidence>
<feature type="binding site" evidence="12">
    <location>
        <position position="86"/>
    </location>
    <ligand>
        <name>ATP</name>
        <dbReference type="ChEBI" id="CHEBI:30616"/>
    </ligand>
</feature>